<keyword evidence="1 7" id="KW-0444">Lipid biosynthesis</keyword>
<evidence type="ECO:0000256" key="4">
    <source>
        <dbReference type="ARBA" id="ARBA00022737"/>
    </source>
</evidence>
<dbReference type="Proteomes" id="UP000542125">
    <property type="component" value="Unassembled WGS sequence"/>
</dbReference>
<feature type="active site" description="Proton acceptor" evidence="7">
    <location>
        <position position="279"/>
    </location>
</feature>
<dbReference type="NCBIfam" id="TIGR01853">
    <property type="entry name" value="lipid_A_lpxD"/>
    <property type="match status" value="1"/>
</dbReference>
<comment type="caution">
    <text evidence="9">The sequence shown here is derived from an EMBL/GenBank/DDBJ whole genome shotgun (WGS) entry which is preliminary data.</text>
</comment>
<dbReference type="EMBL" id="JACBYR010000001">
    <property type="protein sequence ID" value="NYE84325.1"/>
    <property type="molecule type" value="Genomic_DNA"/>
</dbReference>
<dbReference type="GO" id="GO:0016020">
    <property type="term" value="C:membrane"/>
    <property type="evidence" value="ECO:0007669"/>
    <property type="project" value="GOC"/>
</dbReference>
<keyword evidence="4 7" id="KW-0677">Repeat</keyword>
<dbReference type="GO" id="GO:0016410">
    <property type="term" value="F:N-acyltransferase activity"/>
    <property type="evidence" value="ECO:0007669"/>
    <property type="project" value="InterPro"/>
</dbReference>
<gene>
    <name evidence="7" type="primary">lpxD</name>
    <name evidence="9" type="ORF">FHW18_003596</name>
</gene>
<dbReference type="Gene3D" id="2.160.10.10">
    <property type="entry name" value="Hexapeptide repeat proteins"/>
    <property type="match status" value="1"/>
</dbReference>
<reference evidence="9 10" key="1">
    <citation type="submission" date="2020-07" db="EMBL/GenBank/DDBJ databases">
        <title>Genomic Encyclopedia of Type Strains, Phase IV (KMG-V): Genome sequencing to study the core and pangenomes of soil and plant-associated prokaryotes.</title>
        <authorList>
            <person name="Whitman W."/>
        </authorList>
    </citation>
    <scope>NUCLEOTIDE SEQUENCE [LARGE SCALE GENOMIC DNA]</scope>
    <source>
        <strain evidence="9 10">SAS40</strain>
    </source>
</reference>
<comment type="catalytic activity">
    <reaction evidence="7">
        <text>a UDP-3-O-[(3R)-3-hydroxyacyl]-alpha-D-glucosamine + a (3R)-hydroxyacyl-[ACP] = a UDP-2-N,3-O-bis[(3R)-3-hydroxyacyl]-alpha-D-glucosamine + holo-[ACP] + H(+)</text>
        <dbReference type="Rhea" id="RHEA:53836"/>
        <dbReference type="Rhea" id="RHEA-COMP:9685"/>
        <dbReference type="Rhea" id="RHEA-COMP:9945"/>
        <dbReference type="ChEBI" id="CHEBI:15378"/>
        <dbReference type="ChEBI" id="CHEBI:64479"/>
        <dbReference type="ChEBI" id="CHEBI:78827"/>
        <dbReference type="ChEBI" id="CHEBI:137740"/>
        <dbReference type="ChEBI" id="CHEBI:137748"/>
        <dbReference type="EC" id="2.3.1.191"/>
    </reaction>
</comment>
<keyword evidence="5 7" id="KW-0443">Lipid metabolism</keyword>
<dbReference type="InterPro" id="IPR020573">
    <property type="entry name" value="UDP_GlcNAc_AcTrfase_non-rep"/>
</dbReference>
<dbReference type="AlphaFoldDB" id="A0A7Y9IWW6"/>
<evidence type="ECO:0000313" key="10">
    <source>
        <dbReference type="Proteomes" id="UP000542125"/>
    </source>
</evidence>
<evidence type="ECO:0000256" key="7">
    <source>
        <dbReference type="HAMAP-Rule" id="MF_00523"/>
    </source>
</evidence>
<dbReference type="Pfam" id="PF04613">
    <property type="entry name" value="LpxD"/>
    <property type="match status" value="1"/>
</dbReference>
<comment type="similarity">
    <text evidence="7">Belongs to the transferase hexapeptide repeat family. LpxD subfamily.</text>
</comment>
<evidence type="ECO:0000256" key="6">
    <source>
        <dbReference type="ARBA" id="ARBA00023315"/>
    </source>
</evidence>
<protein>
    <recommendedName>
        <fullName evidence="7">UDP-3-O-acylglucosamine N-acyltransferase</fullName>
        <ecNumber evidence="7">2.3.1.191</ecNumber>
    </recommendedName>
</protein>
<dbReference type="Gene3D" id="3.40.1390.10">
    <property type="entry name" value="MurE/MurF, N-terminal domain"/>
    <property type="match status" value="1"/>
</dbReference>
<comment type="pathway">
    <text evidence="7">Bacterial outer membrane biogenesis; LPS lipid A biosynthesis.</text>
</comment>
<keyword evidence="2 7" id="KW-0441">Lipid A biosynthesis</keyword>
<evidence type="ECO:0000256" key="1">
    <source>
        <dbReference type="ARBA" id="ARBA00022516"/>
    </source>
</evidence>
<dbReference type="CDD" id="cd03352">
    <property type="entry name" value="LbH_LpxD"/>
    <property type="match status" value="1"/>
</dbReference>
<dbReference type="EC" id="2.3.1.191" evidence="7"/>
<comment type="function">
    <text evidence="7">Catalyzes the N-acylation of UDP-3-O-acylglucosamine using 3-hydroxyacyl-ACP as the acyl donor. Is involved in the biosynthesis of lipid A, a phosphorylated glycolipid that anchors the lipopolysaccharide to the outer membrane of the cell.</text>
</comment>
<comment type="subunit">
    <text evidence="7">Homotrimer.</text>
</comment>
<evidence type="ECO:0000256" key="2">
    <source>
        <dbReference type="ARBA" id="ARBA00022556"/>
    </source>
</evidence>
<proteinExistence type="inferred from homology"/>
<dbReference type="InterPro" id="IPR011004">
    <property type="entry name" value="Trimer_LpxA-like_sf"/>
</dbReference>
<dbReference type="GO" id="GO:0103118">
    <property type="term" value="F:UDP-3-O-[(3R)-3-hydroxyacyl]-glucosamine N-acyltransferase activity"/>
    <property type="evidence" value="ECO:0007669"/>
    <property type="project" value="UniProtKB-EC"/>
</dbReference>
<feature type="domain" description="UDP-3-O-[3-hydroxymyristoyl] glucosamine N-acyltransferase non-repeat region" evidence="8">
    <location>
        <begin position="44"/>
        <end position="122"/>
    </location>
</feature>
<evidence type="ECO:0000259" key="8">
    <source>
        <dbReference type="Pfam" id="PF04613"/>
    </source>
</evidence>
<keyword evidence="10" id="KW-1185">Reference proteome</keyword>
<evidence type="ECO:0000313" key="9">
    <source>
        <dbReference type="EMBL" id="NYE84325.1"/>
    </source>
</evidence>
<evidence type="ECO:0000256" key="5">
    <source>
        <dbReference type="ARBA" id="ARBA00023098"/>
    </source>
</evidence>
<dbReference type="Pfam" id="PF14602">
    <property type="entry name" value="Hexapep_2"/>
    <property type="match status" value="1"/>
</dbReference>
<accession>A0A7Y9IWW6</accession>
<dbReference type="Pfam" id="PF00132">
    <property type="entry name" value="Hexapep"/>
    <property type="match status" value="3"/>
</dbReference>
<dbReference type="UniPathway" id="UPA00973"/>
<keyword evidence="6 7" id="KW-0012">Acyltransferase</keyword>
<name>A0A7Y9IWW6_9BURK</name>
<sequence>MPILLAPADAPALAELLEATDTSGLTWHLEDLTGGAAASTPLADLRVAGIGTLGAAGPTELAFLSNPRYQSQLDSTHAGAVILSPAMADAHKASLAASGRSDGPRALVVCTEPYLLYARVGQWFARRSRANDVAGIHASAVISPDAVIGDGVTIGPLAVIEAGVRIGQGARIGAGCIIGRDCSIGEDSLLHPRVTLYERITVGARALIHSGAVIGADGFGFAPDSHSVKGAYSKIEHFGGVLIGDDVEIGANTTIDRGVLDDTVIGNGVKLDDQIMVAHNVRIGDHTAIAACTGIAGSTTIGQRVAIGGAAMIGGHIDIGDDVFLTASTVVFSNLAAGGRYTGIMPAVEHSEWERNAVAMRHLGRMQRRLKALEKLSAQAADK</sequence>
<dbReference type="HAMAP" id="MF_00523">
    <property type="entry name" value="LpxD"/>
    <property type="match status" value="1"/>
</dbReference>
<dbReference type="SUPFAM" id="SSF51161">
    <property type="entry name" value="Trimeric LpxA-like enzymes"/>
    <property type="match status" value="1"/>
</dbReference>
<dbReference type="InterPro" id="IPR007691">
    <property type="entry name" value="LpxD"/>
</dbReference>
<dbReference type="GO" id="GO:0009245">
    <property type="term" value="P:lipid A biosynthetic process"/>
    <property type="evidence" value="ECO:0007669"/>
    <property type="project" value="UniProtKB-UniRule"/>
</dbReference>
<dbReference type="RefSeq" id="WP_179588022.1">
    <property type="nucleotide sequence ID" value="NZ_JACBYR010000001.1"/>
</dbReference>
<keyword evidence="3 7" id="KW-0808">Transferase</keyword>
<dbReference type="PANTHER" id="PTHR43378:SF2">
    <property type="entry name" value="UDP-3-O-ACYLGLUCOSAMINE N-ACYLTRANSFERASE 1, MITOCHONDRIAL-RELATED"/>
    <property type="match status" value="1"/>
</dbReference>
<dbReference type="PANTHER" id="PTHR43378">
    <property type="entry name" value="UDP-3-O-ACYLGLUCOSAMINE N-ACYLTRANSFERASE"/>
    <property type="match status" value="1"/>
</dbReference>
<evidence type="ECO:0000256" key="3">
    <source>
        <dbReference type="ARBA" id="ARBA00022679"/>
    </source>
</evidence>
<organism evidence="9 10">
    <name type="scientific">Pigmentiphaga litoralis</name>
    <dbReference type="NCBI Taxonomy" id="516702"/>
    <lineage>
        <taxon>Bacteria</taxon>
        <taxon>Pseudomonadati</taxon>
        <taxon>Pseudomonadota</taxon>
        <taxon>Betaproteobacteria</taxon>
        <taxon>Burkholderiales</taxon>
        <taxon>Alcaligenaceae</taxon>
        <taxon>Pigmentiphaga</taxon>
    </lineage>
</organism>
<dbReference type="InterPro" id="IPR001451">
    <property type="entry name" value="Hexapep"/>
</dbReference>
<dbReference type="Gene3D" id="1.20.5.170">
    <property type="match status" value="1"/>
</dbReference>
<dbReference type="NCBIfam" id="NF002060">
    <property type="entry name" value="PRK00892.1"/>
    <property type="match status" value="1"/>
</dbReference>